<dbReference type="InterPro" id="IPR010982">
    <property type="entry name" value="Lambda_DNA-bd_dom_sf"/>
</dbReference>
<keyword evidence="1" id="KW-0238">DNA-binding</keyword>
<dbReference type="Gene3D" id="1.10.260.40">
    <property type="entry name" value="lambda repressor-like DNA-binding domains"/>
    <property type="match status" value="1"/>
</dbReference>
<proteinExistence type="predicted"/>
<gene>
    <name evidence="3" type="ORF">H8S20_07310</name>
</gene>
<dbReference type="PANTHER" id="PTHR46797:SF1">
    <property type="entry name" value="METHYLPHOSPHONATE SYNTHASE"/>
    <property type="match status" value="1"/>
</dbReference>
<evidence type="ECO:0000259" key="2">
    <source>
        <dbReference type="PROSITE" id="PS50943"/>
    </source>
</evidence>
<dbReference type="CDD" id="cd00093">
    <property type="entry name" value="HTH_XRE"/>
    <property type="match status" value="1"/>
</dbReference>
<dbReference type="SUPFAM" id="SSF47413">
    <property type="entry name" value="lambda repressor-like DNA-binding domains"/>
    <property type="match status" value="1"/>
</dbReference>
<name>A0ABR7DBC5_9CLOT</name>
<feature type="domain" description="HTH cro/C1-type" evidence="2">
    <location>
        <begin position="7"/>
        <end position="61"/>
    </location>
</feature>
<sequence length="115" mass="13274">MDLGTKLQQFRKSNGLSLRELSSLTNLSISFLSDIEHNRSYPSILTLKVISEKLSVPISILLDDEPYSPDYKSLNLSDILLLLDDFSSWKNEDKLELFYYLKAKNTLREIDKNTD</sequence>
<organism evidence="3 4">
    <name type="scientific">Clostridium hominis</name>
    <dbReference type="NCBI Taxonomy" id="2763036"/>
    <lineage>
        <taxon>Bacteria</taxon>
        <taxon>Bacillati</taxon>
        <taxon>Bacillota</taxon>
        <taxon>Clostridia</taxon>
        <taxon>Eubacteriales</taxon>
        <taxon>Clostridiaceae</taxon>
        <taxon>Clostridium</taxon>
    </lineage>
</organism>
<dbReference type="Proteomes" id="UP000596929">
    <property type="component" value="Unassembled WGS sequence"/>
</dbReference>
<dbReference type="InterPro" id="IPR050807">
    <property type="entry name" value="TransReg_Diox_bact_type"/>
</dbReference>
<dbReference type="Pfam" id="PF12844">
    <property type="entry name" value="HTH_19"/>
    <property type="match status" value="1"/>
</dbReference>
<evidence type="ECO:0000313" key="3">
    <source>
        <dbReference type="EMBL" id="MBC5628694.1"/>
    </source>
</evidence>
<accession>A0ABR7DBC5</accession>
<evidence type="ECO:0000256" key="1">
    <source>
        <dbReference type="ARBA" id="ARBA00023125"/>
    </source>
</evidence>
<dbReference type="InterPro" id="IPR001387">
    <property type="entry name" value="Cro/C1-type_HTH"/>
</dbReference>
<evidence type="ECO:0000313" key="4">
    <source>
        <dbReference type="Proteomes" id="UP000596929"/>
    </source>
</evidence>
<dbReference type="EMBL" id="JACOOO010000013">
    <property type="protein sequence ID" value="MBC5628694.1"/>
    <property type="molecule type" value="Genomic_DNA"/>
</dbReference>
<dbReference type="RefSeq" id="WP_032120193.1">
    <property type="nucleotide sequence ID" value="NZ_JACOOO010000013.1"/>
</dbReference>
<dbReference type="PROSITE" id="PS50943">
    <property type="entry name" value="HTH_CROC1"/>
    <property type="match status" value="1"/>
</dbReference>
<dbReference type="PANTHER" id="PTHR46797">
    <property type="entry name" value="HTH-TYPE TRANSCRIPTIONAL REGULATOR"/>
    <property type="match status" value="1"/>
</dbReference>
<comment type="caution">
    <text evidence="3">The sequence shown here is derived from an EMBL/GenBank/DDBJ whole genome shotgun (WGS) entry which is preliminary data.</text>
</comment>
<dbReference type="SMART" id="SM00530">
    <property type="entry name" value="HTH_XRE"/>
    <property type="match status" value="1"/>
</dbReference>
<keyword evidence="4" id="KW-1185">Reference proteome</keyword>
<reference evidence="3 4" key="1">
    <citation type="submission" date="2020-08" db="EMBL/GenBank/DDBJ databases">
        <title>Genome public.</title>
        <authorList>
            <person name="Liu C."/>
            <person name="Sun Q."/>
        </authorList>
    </citation>
    <scope>NUCLEOTIDE SEQUENCE [LARGE SCALE GENOMIC DNA]</scope>
    <source>
        <strain evidence="3 4">NSJ-6</strain>
    </source>
</reference>
<protein>
    <submittedName>
        <fullName evidence="3">Helix-turn-helix transcriptional regulator</fullName>
    </submittedName>
</protein>